<dbReference type="FunFam" id="2.30.39.10:FF:000025">
    <property type="entry name" value="Serpin 77Bb"/>
    <property type="match status" value="1"/>
</dbReference>
<feature type="signal peptide" evidence="4">
    <location>
        <begin position="1"/>
        <end position="17"/>
    </location>
</feature>
<dbReference type="Gene3D" id="2.30.39.10">
    <property type="entry name" value="Alpha-1-antitrypsin, domain 1"/>
    <property type="match status" value="1"/>
</dbReference>
<dbReference type="OrthoDB" id="7842533at2759"/>
<evidence type="ECO:0000256" key="1">
    <source>
        <dbReference type="ARBA" id="ARBA00022690"/>
    </source>
</evidence>
<organism evidence="6 8">
    <name type="scientific">Drosophila simulans</name>
    <name type="common">Fruit fly</name>
    <dbReference type="NCBI Taxonomy" id="7240"/>
    <lineage>
        <taxon>Eukaryota</taxon>
        <taxon>Metazoa</taxon>
        <taxon>Ecdysozoa</taxon>
        <taxon>Arthropoda</taxon>
        <taxon>Hexapoda</taxon>
        <taxon>Insecta</taxon>
        <taxon>Pterygota</taxon>
        <taxon>Neoptera</taxon>
        <taxon>Endopterygota</taxon>
        <taxon>Diptera</taxon>
        <taxon>Brachycera</taxon>
        <taxon>Muscomorpha</taxon>
        <taxon>Ephydroidea</taxon>
        <taxon>Drosophilidae</taxon>
        <taxon>Drosophila</taxon>
        <taxon>Sophophora</taxon>
    </lineage>
</organism>
<dbReference type="SMART" id="SM00093">
    <property type="entry name" value="SERPIN"/>
    <property type="match status" value="1"/>
</dbReference>
<dbReference type="GO" id="GO:0005615">
    <property type="term" value="C:extracellular space"/>
    <property type="evidence" value="ECO:0007669"/>
    <property type="project" value="InterPro"/>
</dbReference>
<protein>
    <submittedName>
        <fullName evidence="6">GD14875</fullName>
    </submittedName>
</protein>
<proteinExistence type="inferred from homology"/>
<feature type="chain" id="PRO_5014299995" evidence="4">
    <location>
        <begin position="18"/>
        <end position="416"/>
    </location>
</feature>
<reference evidence="6" key="2">
    <citation type="submission" date="2008-06" db="EMBL/GenBank/DDBJ databases">
        <authorList>
            <consortium name="FlyBase"/>
        </authorList>
    </citation>
    <scope>NUCLEOTIDE SEQUENCE</scope>
    <source>
        <strain evidence="6">Mixed</strain>
        <strain evidence="7">W501</strain>
    </source>
</reference>
<accession>B4QRX0</accession>
<dbReference type="Gene3D" id="3.30.497.10">
    <property type="entry name" value="Antithrombin, subunit I, domain 2"/>
    <property type="match status" value="1"/>
</dbReference>
<name>B4QRX0_DROSI</name>
<evidence type="ECO:0000313" key="7">
    <source>
        <dbReference type="EMBL" id="KMZ00743.1"/>
    </source>
</evidence>
<evidence type="ECO:0000256" key="4">
    <source>
        <dbReference type="SAM" id="SignalP"/>
    </source>
</evidence>
<evidence type="ECO:0000313" key="8">
    <source>
        <dbReference type="Proteomes" id="UP000000304"/>
    </source>
</evidence>
<evidence type="ECO:0000256" key="3">
    <source>
        <dbReference type="RuleBase" id="RU000411"/>
    </source>
</evidence>
<reference evidence="7" key="3">
    <citation type="journal article" date="2013" name="Genome Res.">
        <title>A second-generation assembly of the Drosophila simulans genome provides new insights into patterns of lineage-specific divergence.</title>
        <authorList>
            <person name="Hu T.T."/>
            <person name="Eisen M.B."/>
            <person name="Thornton K.R."/>
            <person name="Andolfatto P."/>
        </authorList>
    </citation>
    <scope>NUCLEOTIDE SEQUENCE [LARGE SCALE GENOMIC DNA]</scope>
    <source>
        <strain evidence="7">W501</strain>
    </source>
</reference>
<keyword evidence="4" id="KW-0732">Signal</keyword>
<reference evidence="6 8" key="1">
    <citation type="journal article" date="2007" name="Nature">
        <title>Evolution of genes and genomes on the Drosophila phylogeny.</title>
        <authorList>
            <consortium name="Drosophila 12 Genomes Consortium"/>
            <person name="Clark A.G."/>
            <person name="Eisen M.B."/>
            <person name="Smith D.R."/>
            <person name="Bergman C.M."/>
            <person name="Oliver B."/>
            <person name="Markow T.A."/>
            <person name="Kaufman T.C."/>
            <person name="Kellis M."/>
            <person name="Gelbart W."/>
            <person name="Iyer V.N."/>
            <person name="Pollard D.A."/>
            <person name="Sackton T.B."/>
            <person name="Larracuente A.M."/>
            <person name="Singh N.D."/>
            <person name="Abad J.P."/>
            <person name="Abt D.N."/>
            <person name="Adryan B."/>
            <person name="Aguade M."/>
            <person name="Akashi H."/>
            <person name="Anderson W.W."/>
            <person name="Aquadro C.F."/>
            <person name="Ardell D.H."/>
            <person name="Arguello R."/>
            <person name="Artieri C.G."/>
            <person name="Barbash D.A."/>
            <person name="Barker D."/>
            <person name="Barsanti P."/>
            <person name="Batterham P."/>
            <person name="Batzoglou S."/>
            <person name="Begun D."/>
            <person name="Bhutkar A."/>
            <person name="Blanco E."/>
            <person name="Bosak S.A."/>
            <person name="Bradley R.K."/>
            <person name="Brand A.D."/>
            <person name="Brent M.R."/>
            <person name="Brooks A.N."/>
            <person name="Brown R.H."/>
            <person name="Butlin R.K."/>
            <person name="Caggese C."/>
            <person name="Calvi B.R."/>
            <person name="Bernardo de Carvalho A."/>
            <person name="Caspi A."/>
            <person name="Castrezana S."/>
            <person name="Celniker S.E."/>
            <person name="Chang J.L."/>
            <person name="Chapple C."/>
            <person name="Chatterji S."/>
            <person name="Chinwalla A."/>
            <person name="Civetta A."/>
            <person name="Clifton S.W."/>
            <person name="Comeron J.M."/>
            <person name="Costello J.C."/>
            <person name="Coyne J.A."/>
            <person name="Daub J."/>
            <person name="David R.G."/>
            <person name="Delcher A.L."/>
            <person name="Delehaunty K."/>
            <person name="Do C.B."/>
            <person name="Ebling H."/>
            <person name="Edwards K."/>
            <person name="Eickbush T."/>
            <person name="Evans J.D."/>
            <person name="Filipski A."/>
            <person name="Findeiss S."/>
            <person name="Freyhult E."/>
            <person name="Fulton L."/>
            <person name="Fulton R."/>
            <person name="Garcia A.C."/>
            <person name="Gardiner A."/>
            <person name="Garfield D.A."/>
            <person name="Garvin B.E."/>
            <person name="Gibson G."/>
            <person name="Gilbert D."/>
            <person name="Gnerre S."/>
            <person name="Godfrey J."/>
            <person name="Good R."/>
            <person name="Gotea V."/>
            <person name="Gravely B."/>
            <person name="Greenberg A.J."/>
            <person name="Griffiths-Jones S."/>
            <person name="Gross S."/>
            <person name="Guigo R."/>
            <person name="Gustafson E.A."/>
            <person name="Haerty W."/>
            <person name="Hahn M.W."/>
            <person name="Halligan D.L."/>
            <person name="Halpern A.L."/>
            <person name="Halter G.M."/>
            <person name="Han M.V."/>
            <person name="Heger A."/>
            <person name="Hillier L."/>
            <person name="Hinrichs A.S."/>
            <person name="Holmes I."/>
            <person name="Hoskins R.A."/>
            <person name="Hubisz M.J."/>
            <person name="Hultmark D."/>
            <person name="Huntley M.A."/>
            <person name="Jaffe D.B."/>
            <person name="Jagadeeshan S."/>
            <person name="Jeck W.R."/>
            <person name="Johnson J."/>
            <person name="Jones C.D."/>
            <person name="Jordan W.C."/>
            <person name="Karpen G.H."/>
            <person name="Kataoka E."/>
            <person name="Keightley P.D."/>
            <person name="Kheradpour P."/>
            <person name="Kirkness E.F."/>
            <person name="Koerich L.B."/>
            <person name="Kristiansen K."/>
            <person name="Kudrna D."/>
            <person name="Kulathinal R.J."/>
            <person name="Kumar S."/>
            <person name="Kwok R."/>
            <person name="Lander E."/>
            <person name="Langley C.H."/>
            <person name="Lapoint R."/>
            <person name="Lazzaro B.P."/>
            <person name="Lee S.J."/>
            <person name="Levesque L."/>
            <person name="Li R."/>
            <person name="Lin C.F."/>
            <person name="Lin M.F."/>
            <person name="Lindblad-Toh K."/>
            <person name="Llopart A."/>
            <person name="Long M."/>
            <person name="Low L."/>
            <person name="Lozovsky E."/>
            <person name="Lu J."/>
            <person name="Luo M."/>
            <person name="Machado C.A."/>
            <person name="Makalowski W."/>
            <person name="Marzo M."/>
            <person name="Matsuda M."/>
            <person name="Matzkin L."/>
            <person name="McAllister B."/>
            <person name="McBride C.S."/>
            <person name="McKernan B."/>
            <person name="McKernan K."/>
            <person name="Mendez-Lago M."/>
            <person name="Minx P."/>
            <person name="Mollenhauer M.U."/>
            <person name="Montooth K."/>
            <person name="Mount S.M."/>
            <person name="Mu X."/>
            <person name="Myers E."/>
            <person name="Negre B."/>
            <person name="Newfeld S."/>
            <person name="Nielsen R."/>
            <person name="Noor M.A."/>
            <person name="O'Grady P."/>
            <person name="Pachter L."/>
            <person name="Papaceit M."/>
            <person name="Parisi M.J."/>
            <person name="Parisi M."/>
            <person name="Parts L."/>
            <person name="Pedersen J.S."/>
            <person name="Pesole G."/>
            <person name="Phillippy A.M."/>
            <person name="Ponting C.P."/>
            <person name="Pop M."/>
            <person name="Porcelli D."/>
            <person name="Powell J.R."/>
            <person name="Prohaska S."/>
            <person name="Pruitt K."/>
            <person name="Puig M."/>
            <person name="Quesneville H."/>
            <person name="Ram K.R."/>
            <person name="Rand D."/>
            <person name="Rasmussen M.D."/>
            <person name="Reed L.K."/>
            <person name="Reenan R."/>
            <person name="Reily A."/>
            <person name="Remington K.A."/>
            <person name="Rieger T.T."/>
            <person name="Ritchie M.G."/>
            <person name="Robin C."/>
            <person name="Rogers Y.H."/>
            <person name="Rohde C."/>
            <person name="Rozas J."/>
            <person name="Rubenfield M.J."/>
            <person name="Ruiz A."/>
            <person name="Russo S."/>
            <person name="Salzberg S.L."/>
            <person name="Sanchez-Gracia A."/>
            <person name="Saranga D.J."/>
            <person name="Sato H."/>
            <person name="Schaeffer S.W."/>
            <person name="Schatz M.C."/>
            <person name="Schlenke T."/>
            <person name="Schwartz R."/>
            <person name="Segarra C."/>
            <person name="Singh R.S."/>
            <person name="Sirot L."/>
            <person name="Sirota M."/>
            <person name="Sisneros N.B."/>
            <person name="Smith C.D."/>
            <person name="Smith T.F."/>
            <person name="Spieth J."/>
            <person name="Stage D.E."/>
            <person name="Stark A."/>
            <person name="Stephan W."/>
            <person name="Strausberg R.L."/>
            <person name="Strempel S."/>
            <person name="Sturgill D."/>
            <person name="Sutton G."/>
            <person name="Sutton G.G."/>
            <person name="Tao W."/>
            <person name="Teichmann S."/>
            <person name="Tobari Y.N."/>
            <person name="Tomimura Y."/>
            <person name="Tsolas J.M."/>
            <person name="Valente V.L."/>
            <person name="Venter E."/>
            <person name="Venter J.C."/>
            <person name="Vicario S."/>
            <person name="Vieira F.G."/>
            <person name="Vilella A.J."/>
            <person name="Villasante A."/>
            <person name="Walenz B."/>
            <person name="Wang J."/>
            <person name="Wasserman M."/>
            <person name="Watts T."/>
            <person name="Wilson D."/>
            <person name="Wilson R.K."/>
            <person name="Wing R.A."/>
            <person name="Wolfner M.F."/>
            <person name="Wong A."/>
            <person name="Wong G.K."/>
            <person name="Wu C.I."/>
            <person name="Wu G."/>
            <person name="Yamamoto D."/>
            <person name="Yang H.P."/>
            <person name="Yang S.P."/>
            <person name="Yorke J.A."/>
            <person name="Yoshida K."/>
            <person name="Zdobnov E."/>
            <person name="Zhang P."/>
            <person name="Zhang Y."/>
            <person name="Zimin A.V."/>
            <person name="Baldwin J."/>
            <person name="Abdouelleil A."/>
            <person name="Abdulkadir J."/>
            <person name="Abebe A."/>
            <person name="Abera B."/>
            <person name="Abreu J."/>
            <person name="Acer S.C."/>
            <person name="Aftuck L."/>
            <person name="Alexander A."/>
            <person name="An P."/>
            <person name="Anderson E."/>
            <person name="Anderson S."/>
            <person name="Arachi H."/>
            <person name="Azer M."/>
            <person name="Bachantsang P."/>
            <person name="Barry A."/>
            <person name="Bayul T."/>
            <person name="Berlin A."/>
            <person name="Bessette D."/>
            <person name="Bloom T."/>
            <person name="Blye J."/>
            <person name="Boguslavskiy L."/>
            <person name="Bonnet C."/>
            <person name="Boukhgalter B."/>
            <person name="Bourzgui I."/>
            <person name="Brown A."/>
            <person name="Cahill P."/>
            <person name="Channer S."/>
            <person name="Cheshatsang Y."/>
            <person name="Chuda L."/>
            <person name="Citroen M."/>
            <person name="Collymore A."/>
            <person name="Cooke P."/>
            <person name="Costello M."/>
            <person name="D'Aco K."/>
            <person name="Daza R."/>
            <person name="De Haan G."/>
            <person name="DeGray S."/>
            <person name="DeMaso C."/>
            <person name="Dhargay N."/>
            <person name="Dooley K."/>
            <person name="Dooley E."/>
            <person name="Doricent M."/>
            <person name="Dorje P."/>
            <person name="Dorjee K."/>
            <person name="Dupes A."/>
            <person name="Elong R."/>
            <person name="Falk J."/>
            <person name="Farina A."/>
            <person name="Faro S."/>
            <person name="Ferguson D."/>
            <person name="Fisher S."/>
            <person name="Foley C.D."/>
            <person name="Franke A."/>
            <person name="Friedrich D."/>
            <person name="Gadbois L."/>
            <person name="Gearin G."/>
            <person name="Gearin C.R."/>
            <person name="Giannoukos G."/>
            <person name="Goode T."/>
            <person name="Graham J."/>
            <person name="Grandbois E."/>
            <person name="Grewal S."/>
            <person name="Gyaltsen K."/>
            <person name="Hafez N."/>
            <person name="Hagos B."/>
            <person name="Hall J."/>
            <person name="Henson C."/>
            <person name="Hollinger A."/>
            <person name="Honan T."/>
            <person name="Huard M.D."/>
            <person name="Hughes L."/>
            <person name="Hurhula B."/>
            <person name="Husby M.E."/>
            <person name="Kamat A."/>
            <person name="Kanga B."/>
            <person name="Kashin S."/>
            <person name="Khazanovich D."/>
            <person name="Kisner P."/>
            <person name="Lance K."/>
            <person name="Lara M."/>
            <person name="Lee W."/>
            <person name="Lennon N."/>
            <person name="Letendre F."/>
            <person name="LeVine R."/>
            <person name="Lipovsky A."/>
            <person name="Liu X."/>
            <person name="Liu J."/>
            <person name="Liu S."/>
            <person name="Lokyitsang T."/>
            <person name="Lokyitsang Y."/>
            <person name="Lubonja R."/>
            <person name="Lui A."/>
            <person name="MacDonald P."/>
            <person name="Magnisalis V."/>
            <person name="Maru K."/>
            <person name="Matthews C."/>
            <person name="McCusker W."/>
            <person name="McDonough S."/>
            <person name="Mehta T."/>
            <person name="Meldrim J."/>
            <person name="Meneus L."/>
            <person name="Mihai O."/>
            <person name="Mihalev A."/>
            <person name="Mihova T."/>
            <person name="Mittelman R."/>
            <person name="Mlenga V."/>
            <person name="Montmayeur A."/>
            <person name="Mulrain L."/>
            <person name="Navidi A."/>
            <person name="Naylor J."/>
            <person name="Negash T."/>
            <person name="Nguyen T."/>
            <person name="Nguyen N."/>
            <person name="Nicol R."/>
            <person name="Norbu C."/>
            <person name="Norbu N."/>
            <person name="Novod N."/>
            <person name="O'Neill B."/>
            <person name="Osman S."/>
            <person name="Markiewicz E."/>
            <person name="Oyono O.L."/>
            <person name="Patti C."/>
            <person name="Phunkhang P."/>
            <person name="Pierre F."/>
            <person name="Priest M."/>
            <person name="Raghuraman S."/>
            <person name="Rege F."/>
            <person name="Reyes R."/>
            <person name="Rise C."/>
            <person name="Rogov P."/>
            <person name="Ross K."/>
            <person name="Ryan E."/>
            <person name="Settipalli S."/>
            <person name="Shea T."/>
            <person name="Sherpa N."/>
            <person name="Shi L."/>
            <person name="Shih D."/>
            <person name="Sparrow T."/>
            <person name="Spaulding J."/>
            <person name="Stalker J."/>
            <person name="Stange-Thomann N."/>
            <person name="Stavropoulos S."/>
            <person name="Stone C."/>
            <person name="Strader C."/>
            <person name="Tesfaye S."/>
            <person name="Thomson T."/>
            <person name="Thoulutsang Y."/>
            <person name="Thoulutsang D."/>
            <person name="Topham K."/>
            <person name="Topping I."/>
            <person name="Tsamla T."/>
            <person name="Vassiliev H."/>
            <person name="Vo A."/>
            <person name="Wangchuk T."/>
            <person name="Wangdi T."/>
            <person name="Weiand M."/>
            <person name="Wilkinson J."/>
            <person name="Wilson A."/>
            <person name="Yadav S."/>
            <person name="Young G."/>
            <person name="Yu Q."/>
            <person name="Zembek L."/>
            <person name="Zhong D."/>
            <person name="Zimmer A."/>
            <person name="Zwirko Z."/>
            <person name="Jaffe D.B."/>
            <person name="Alvarez P."/>
            <person name="Brockman W."/>
            <person name="Butler J."/>
            <person name="Chin C."/>
            <person name="Gnerre S."/>
            <person name="Grabherr M."/>
            <person name="Kleber M."/>
            <person name="Mauceli E."/>
            <person name="MacCallum I."/>
        </authorList>
    </citation>
    <scope>NUCLEOTIDE SEQUENCE [LARGE SCALE GENOMIC DNA]</scope>
    <source>
        <strain evidence="6">Mixed</strain>
        <strain evidence="8">mosaic</strain>
    </source>
</reference>
<dbReference type="InterPro" id="IPR036186">
    <property type="entry name" value="Serpin_sf"/>
</dbReference>
<dbReference type="AlphaFoldDB" id="B4QRX0"/>
<dbReference type="Proteomes" id="UP000000304">
    <property type="component" value="Chromosome 3L"/>
</dbReference>
<evidence type="ECO:0000313" key="6">
    <source>
        <dbReference type="EMBL" id="EDX11216.1"/>
    </source>
</evidence>
<dbReference type="STRING" id="7240.B4QRX0"/>
<keyword evidence="1" id="KW-0646">Protease inhibitor</keyword>
<dbReference type="SUPFAM" id="SSF56574">
    <property type="entry name" value="Serpins"/>
    <property type="match status" value="1"/>
</dbReference>
<dbReference type="SMR" id="B4QRX0"/>
<dbReference type="PANTHER" id="PTHR11461">
    <property type="entry name" value="SERINE PROTEASE INHIBITOR, SERPIN"/>
    <property type="match status" value="1"/>
</dbReference>
<dbReference type="EMBL" id="CM002912">
    <property type="protein sequence ID" value="KMZ00743.1"/>
    <property type="molecule type" value="Genomic_DNA"/>
</dbReference>
<dbReference type="InterPro" id="IPR000215">
    <property type="entry name" value="Serpin_fam"/>
</dbReference>
<dbReference type="InterPro" id="IPR042178">
    <property type="entry name" value="Serpin_sf_1"/>
</dbReference>
<keyword evidence="8" id="KW-1185">Reference proteome</keyword>
<reference evidence="7" key="4">
    <citation type="submission" date="2014-06" db="EMBL/GenBank/DDBJ databases">
        <authorList>
            <person name="Hu T."/>
            <person name="Eisen M.B."/>
            <person name="Thornton K.R."/>
            <person name="Andolfatto P."/>
        </authorList>
    </citation>
    <scope>NUCLEOTIDE SEQUENCE</scope>
    <source>
        <strain evidence="7">W501</strain>
    </source>
</reference>
<evidence type="ECO:0000256" key="2">
    <source>
        <dbReference type="ARBA" id="ARBA00022900"/>
    </source>
</evidence>
<gene>
    <name evidence="6" type="primary">Dsim\GD14875</name>
    <name evidence="6" type="ORF">Dsim_GD14875</name>
    <name evidence="7" type="ORF">Dsimw501_GD14875</name>
</gene>
<evidence type="ECO:0000259" key="5">
    <source>
        <dbReference type="SMART" id="SM00093"/>
    </source>
</evidence>
<dbReference type="InterPro" id="IPR023796">
    <property type="entry name" value="Serpin_dom"/>
</dbReference>
<dbReference type="PANTHER" id="PTHR11461:SF367">
    <property type="entry name" value="GH21475P-RELATED"/>
    <property type="match status" value="1"/>
</dbReference>
<keyword evidence="2" id="KW-0722">Serine protease inhibitor</keyword>
<dbReference type="Pfam" id="PF00079">
    <property type="entry name" value="Serpin"/>
    <property type="match status" value="1"/>
</dbReference>
<dbReference type="OMA" id="YLCANTA"/>
<dbReference type="GO" id="GO:0004867">
    <property type="term" value="F:serine-type endopeptidase inhibitor activity"/>
    <property type="evidence" value="ECO:0007669"/>
    <property type="project" value="UniProtKB-KW"/>
</dbReference>
<dbReference type="HOGENOM" id="CLU_023330_0_1_1"/>
<dbReference type="EMBL" id="CM000363">
    <property type="protein sequence ID" value="EDX11216.1"/>
    <property type="molecule type" value="Genomic_DNA"/>
</dbReference>
<dbReference type="KEGG" id="dsi:Dsimw501_GD14875"/>
<comment type="similarity">
    <text evidence="3">Belongs to the serpin family.</text>
</comment>
<dbReference type="InterPro" id="IPR042185">
    <property type="entry name" value="Serpin_sf_2"/>
</dbReference>
<sequence length="416" mass="46880">MKLGFLGLFGMVLSLRAYLCANTADTKSLLQNMTDARLQFALNMLQMESTHLNLKNFAMSPFSTWSLMVMLYEGADGSTLKQIRDVLAIYVDYPTLRKWYEAASAYHYLNSENTKLFSLRYAYYDDVGDIELVKGYNSVVLRGVGEENVVLQEGRPRGVDFDQGASIIINDDIDKASHGEIYSSYSRRSFNDTVTMLGITVSYFKAKWKYPFDKSQTKEEQFSDSSGKPAGKVDMMVQTGKFAYAENVNGLQADVLELPFGEHELVMIFILPKPSYRVSQVLNQLKNLGLQPLLEKLDASKNESDVEVKLPKIDTRSVLSLEDSVTEAGLSDLEDMHADLGRMLKPTGDRGVYLSFYHQFARIVVDEEGLPDAVPQKSSGTNNIKFHMTRPFAYLVLQRTHKLLIHSGVFREGEVP</sequence>
<dbReference type="Bgee" id="FBgn0045603">
    <property type="expression patterns" value="Expressed in male reproductive system and 2 other cell types or tissues"/>
</dbReference>
<dbReference type="Proteomes" id="UP000035880">
    <property type="component" value="Chromosome 3L"/>
</dbReference>
<feature type="domain" description="Serpin" evidence="5">
    <location>
        <begin position="42"/>
        <end position="413"/>
    </location>
</feature>